<dbReference type="AlphaFoldDB" id="A0A7Y9IF48"/>
<feature type="domain" description="Glycoside hydrolase family 3 C-terminal" evidence="4">
    <location>
        <begin position="428"/>
        <end position="631"/>
    </location>
</feature>
<dbReference type="Pfam" id="PF01915">
    <property type="entry name" value="Glyco_hydro_3_C"/>
    <property type="match status" value="1"/>
</dbReference>
<reference evidence="5 6" key="1">
    <citation type="submission" date="2020-07" db="EMBL/GenBank/DDBJ databases">
        <title>Sequencing the genomes of 1000 actinobacteria strains.</title>
        <authorList>
            <person name="Klenk H.-P."/>
        </authorList>
    </citation>
    <scope>NUCLEOTIDE SEQUENCE [LARGE SCALE GENOMIC DNA]</scope>
    <source>
        <strain evidence="5 6">DSM 22083</strain>
    </source>
</reference>
<accession>A0A7Y9IF48</accession>
<dbReference type="GO" id="GO:0009251">
    <property type="term" value="P:glucan catabolic process"/>
    <property type="evidence" value="ECO:0007669"/>
    <property type="project" value="TreeGrafter"/>
</dbReference>
<evidence type="ECO:0000256" key="2">
    <source>
        <dbReference type="SAM" id="MobiDB-lite"/>
    </source>
</evidence>
<keyword evidence="6" id="KW-1185">Reference proteome</keyword>
<evidence type="ECO:0000313" key="5">
    <source>
        <dbReference type="EMBL" id="NYE75577.1"/>
    </source>
</evidence>
<dbReference type="Pfam" id="PF00933">
    <property type="entry name" value="Glyco_hydro_3"/>
    <property type="match status" value="1"/>
</dbReference>
<evidence type="ECO:0000259" key="4">
    <source>
        <dbReference type="Pfam" id="PF01915"/>
    </source>
</evidence>
<dbReference type="InterPro" id="IPR002772">
    <property type="entry name" value="Glyco_hydro_3_C"/>
</dbReference>
<keyword evidence="1 5" id="KW-0378">Hydrolase</keyword>
<evidence type="ECO:0000313" key="6">
    <source>
        <dbReference type="Proteomes" id="UP000569914"/>
    </source>
</evidence>
<feature type="region of interest" description="Disordered" evidence="2">
    <location>
        <begin position="391"/>
        <end position="420"/>
    </location>
</feature>
<feature type="domain" description="Glycoside hydrolase family 3 N-terminal" evidence="3">
    <location>
        <begin position="92"/>
        <end position="341"/>
    </location>
</feature>
<dbReference type="PANTHER" id="PTHR30620:SF123">
    <property type="entry name" value="BETA-XYLOSIDASE"/>
    <property type="match status" value="1"/>
</dbReference>
<dbReference type="Gene3D" id="3.40.50.1700">
    <property type="entry name" value="Glycoside hydrolase family 3 C-terminal domain"/>
    <property type="match status" value="1"/>
</dbReference>
<dbReference type="InterPro" id="IPR036881">
    <property type="entry name" value="Glyco_hydro_3_C_sf"/>
</dbReference>
<dbReference type="PANTHER" id="PTHR30620">
    <property type="entry name" value="PERIPLASMIC BETA-GLUCOSIDASE-RELATED"/>
    <property type="match status" value="1"/>
</dbReference>
<keyword evidence="5" id="KW-0326">Glycosidase</keyword>
<dbReference type="Proteomes" id="UP000569914">
    <property type="component" value="Unassembled WGS sequence"/>
</dbReference>
<evidence type="ECO:0000256" key="1">
    <source>
        <dbReference type="ARBA" id="ARBA00022801"/>
    </source>
</evidence>
<organism evidence="5 6">
    <name type="scientific">Microlunatus parietis</name>
    <dbReference type="NCBI Taxonomy" id="682979"/>
    <lineage>
        <taxon>Bacteria</taxon>
        <taxon>Bacillati</taxon>
        <taxon>Actinomycetota</taxon>
        <taxon>Actinomycetes</taxon>
        <taxon>Propionibacteriales</taxon>
        <taxon>Propionibacteriaceae</taxon>
        <taxon>Microlunatus</taxon>
    </lineage>
</organism>
<dbReference type="InterPro" id="IPR036962">
    <property type="entry name" value="Glyco_hydro_3_N_sf"/>
</dbReference>
<dbReference type="InterPro" id="IPR051915">
    <property type="entry name" value="Cellulose_Degrad_GH3"/>
</dbReference>
<dbReference type="PRINTS" id="PR00133">
    <property type="entry name" value="GLHYDRLASE3"/>
</dbReference>
<evidence type="ECO:0000259" key="3">
    <source>
        <dbReference type="Pfam" id="PF00933"/>
    </source>
</evidence>
<proteinExistence type="predicted"/>
<protein>
    <submittedName>
        <fullName evidence="5">Beta-glucosidase</fullName>
        <ecNumber evidence="5">3.2.1.21</ecNumber>
    </submittedName>
</protein>
<dbReference type="SUPFAM" id="SSF51445">
    <property type="entry name" value="(Trans)glycosidases"/>
    <property type="match status" value="1"/>
</dbReference>
<dbReference type="GO" id="GO:0008422">
    <property type="term" value="F:beta-glucosidase activity"/>
    <property type="evidence" value="ECO:0007669"/>
    <property type="project" value="UniProtKB-EC"/>
</dbReference>
<name>A0A7Y9IF48_9ACTN</name>
<dbReference type="RefSeq" id="WP_179758059.1">
    <property type="nucleotide sequence ID" value="NZ_JACCBU010000001.1"/>
</dbReference>
<dbReference type="EC" id="3.2.1.21" evidence="5"/>
<sequence length="737" mass="77471">MADIEDLLGRMSLREKAGQLSLRLHGWTAVDRAGDDHVLTGAFHAEAERCAGLGGLYGVFRSDAWSGRGWHNGILPERRAEVAALVGEAGRRSSRHGIAPLLVEEAPHGHQSLGQTLFPVNLAAAAAWDPDLVEECAAAMGAELRAAGVHLALISGLDLLRDPRWGRSEECFGEDPRLAAELTAAQVRGLAAAGVGAVIKHFAAQGEGSGGRNGHSAVIGPHDLAELHLPAALAGIEAGAVGVMAAYNDIDGVPCCANPDLLTGLLRDRWGFDGVVVGDGLAIDRLAGQTGSLRAAARAALVAGVDVSLWDTAYTLLEDLVTDEPELVEAVDRSCRRVLRLKQRYGLLPGPADPRPEPIVVRDAASLSRALAARSLILLDDPAGVLPVRGRTRTEPVEVPDTTVPRPLRQAQDDASTSSGNVDGTFLVAVAGPNADSVTAMLGDYVPPLRPGDGQTVREALGAHWTVGDEDAVERADLVVCVLGGTSHRAYSEEFADNGAAGEATAANCGEGVDLSDLELPGDQVDWLRGIRARARGPVISVVITGRPHVLTEVIKLSDATVLAFYPGPYGAGAIADLLTGAAEPTGRLPVTLPSATGVVPVRYNDRLDSTRSYVDRPDPVLRPFGSGLGLRTVGVSRLAAARIADGIEVEVGLHHDHETAVPEVLQVYGKRLGGPFWPRQRELLAFRRVEVPPGGQTYRFVIMESDAFAGPDSTTVIMVGDRTVEISATSSCPAPR</sequence>
<dbReference type="Gene3D" id="3.20.20.300">
    <property type="entry name" value="Glycoside hydrolase, family 3, N-terminal domain"/>
    <property type="match status" value="1"/>
</dbReference>
<comment type="caution">
    <text evidence="5">The sequence shown here is derived from an EMBL/GenBank/DDBJ whole genome shotgun (WGS) entry which is preliminary data.</text>
</comment>
<dbReference type="InterPro" id="IPR001764">
    <property type="entry name" value="Glyco_hydro_3_N"/>
</dbReference>
<dbReference type="InterPro" id="IPR017853">
    <property type="entry name" value="GH"/>
</dbReference>
<gene>
    <name evidence="5" type="ORF">BKA15_006906</name>
</gene>
<dbReference type="SUPFAM" id="SSF52279">
    <property type="entry name" value="Beta-D-glucan exohydrolase, C-terminal domain"/>
    <property type="match status" value="1"/>
</dbReference>
<dbReference type="EMBL" id="JACCBU010000001">
    <property type="protein sequence ID" value="NYE75577.1"/>
    <property type="molecule type" value="Genomic_DNA"/>
</dbReference>